<dbReference type="SMART" id="SM00220">
    <property type="entry name" value="S_TKc"/>
    <property type="match status" value="1"/>
</dbReference>
<dbReference type="InterPro" id="IPR052611">
    <property type="entry name" value="Plant_RLK_LysM"/>
</dbReference>
<sequence>MGSLLLFLLPLFFLLNPSQSQPLAGTDTTVNGYNCSYTTPCETYVFYRAQNPDLMNLTAISDLFGVSRLRIAQASNISSLTSPLVQNQTLFIPIYCACMKNYSQANITYQIQKGNTYYLVSTLQFLNLTTFQAVIVANPSLVPTNLTIGVEVVFPIRCLCPNKNQLQRGDNFLITYVVQPGNTYESISRFFKANRSALISANPTANLVNPDPFSTVLVPVSQLPQLVQPTPSNVSSPPPPPPPPIVSVVSHKDEHGTVTGLSIAVGVLGVLTTVLALVLIFAFRKSSRRTDRDDYELAPHQLQKGGGAHLTEKDFLADVSECLDKYKVYSIEELKEATEDFDPKTLIQGSVYKATIECKAYAVKKMRWDVSEELKILQKVNHHSLVRLEGFCINVEEGDCYLVYEYVENGSLHHWLHNPEPGKHLNWKSRLQIAMDVANGLQYMHEHTSPVVVHKDIKSSNILLDKALRAKIANFGLAKSGFNAITRHIVGTQGYMAPEYLGDGLVTPKLDVFAYGVVLLELVSGKEAAREGGRELLWVEVENVLACENKEERLRGWMDGRLFDDSCSVESVMNVAVVARACVSKDPSKRPSLADVVYILSKADELCFDLSSASHDSISVNSGVTAR</sequence>
<dbReference type="EMBL" id="KI397142">
    <property type="protein sequence ID" value="ERM96517.1"/>
    <property type="molecule type" value="Genomic_DNA"/>
</dbReference>
<keyword evidence="8 10" id="KW-0472">Membrane</keyword>
<dbReference type="InterPro" id="IPR008271">
    <property type="entry name" value="Ser/Thr_kinase_AS"/>
</dbReference>
<protein>
    <recommendedName>
        <fullName evidence="16">Protein kinase domain-containing protein</fullName>
    </recommendedName>
</protein>
<reference evidence="15" key="1">
    <citation type="journal article" date="2013" name="Science">
        <title>The Amborella genome and the evolution of flowering plants.</title>
        <authorList>
            <consortium name="Amborella Genome Project"/>
        </authorList>
    </citation>
    <scope>NUCLEOTIDE SEQUENCE [LARGE SCALE GENOMIC DNA]</scope>
</reference>
<keyword evidence="15" id="KW-1185">Reference proteome</keyword>
<evidence type="ECO:0000256" key="4">
    <source>
        <dbReference type="ARBA" id="ARBA00022729"/>
    </source>
</evidence>
<keyword evidence="6" id="KW-0067">ATP-binding</keyword>
<keyword evidence="4 11" id="KW-0732">Signal</keyword>
<keyword evidence="7 10" id="KW-1133">Transmembrane helix</keyword>
<dbReference type="SUPFAM" id="SSF56112">
    <property type="entry name" value="Protein kinase-like (PK-like)"/>
    <property type="match status" value="1"/>
</dbReference>
<dbReference type="PANTHER" id="PTHR45927">
    <property type="entry name" value="LYSM-DOMAIN RECEPTOR-LIKE KINASE-RELATED"/>
    <property type="match status" value="1"/>
</dbReference>
<dbReference type="Proteomes" id="UP000017836">
    <property type="component" value="Unassembled WGS sequence"/>
</dbReference>
<dbReference type="PROSITE" id="PS00108">
    <property type="entry name" value="PROTEIN_KINASE_ST"/>
    <property type="match status" value="1"/>
</dbReference>
<evidence type="ECO:0000256" key="1">
    <source>
        <dbReference type="ARBA" id="ARBA00004162"/>
    </source>
</evidence>
<dbReference type="Gramene" id="ERM96517">
    <property type="protein sequence ID" value="ERM96517"/>
    <property type="gene ID" value="AMTR_s00001p00263560"/>
</dbReference>
<evidence type="ECO:0000256" key="2">
    <source>
        <dbReference type="ARBA" id="ARBA00022475"/>
    </source>
</evidence>
<keyword evidence="9" id="KW-1015">Disulfide bond</keyword>
<dbReference type="PROSITE" id="PS51782">
    <property type="entry name" value="LYSM"/>
    <property type="match status" value="2"/>
</dbReference>
<evidence type="ECO:0000256" key="10">
    <source>
        <dbReference type="SAM" id="Phobius"/>
    </source>
</evidence>
<dbReference type="Gene3D" id="3.30.200.20">
    <property type="entry name" value="Phosphorylase Kinase, domain 1"/>
    <property type="match status" value="1"/>
</dbReference>
<keyword evidence="3 10" id="KW-0812">Transmembrane</keyword>
<dbReference type="GO" id="GO:0005524">
    <property type="term" value="F:ATP binding"/>
    <property type="evidence" value="ECO:0007669"/>
    <property type="project" value="UniProtKB-KW"/>
</dbReference>
<dbReference type="PROSITE" id="PS50011">
    <property type="entry name" value="PROTEIN_KINASE_DOM"/>
    <property type="match status" value="1"/>
</dbReference>
<evidence type="ECO:0000256" key="11">
    <source>
        <dbReference type="SAM" id="SignalP"/>
    </source>
</evidence>
<dbReference type="InterPro" id="IPR018392">
    <property type="entry name" value="LysM"/>
</dbReference>
<feature type="domain" description="Protein kinase" evidence="12">
    <location>
        <begin position="257"/>
        <end position="618"/>
    </location>
</feature>
<dbReference type="AlphaFoldDB" id="W1NKZ8"/>
<evidence type="ECO:0000259" key="12">
    <source>
        <dbReference type="PROSITE" id="PS50011"/>
    </source>
</evidence>
<evidence type="ECO:0000256" key="5">
    <source>
        <dbReference type="ARBA" id="ARBA00022741"/>
    </source>
</evidence>
<dbReference type="OMA" id="MANVSDC"/>
<keyword evidence="5" id="KW-0547">Nucleotide-binding</keyword>
<dbReference type="SMART" id="SM00257">
    <property type="entry name" value="LysM"/>
    <property type="match status" value="3"/>
</dbReference>
<dbReference type="InterPro" id="IPR011009">
    <property type="entry name" value="Kinase-like_dom_sf"/>
</dbReference>
<feature type="domain" description="LysM" evidence="13">
    <location>
        <begin position="45"/>
        <end position="92"/>
    </location>
</feature>
<dbReference type="GO" id="GO:0004672">
    <property type="term" value="F:protein kinase activity"/>
    <property type="evidence" value="ECO:0007669"/>
    <property type="project" value="InterPro"/>
</dbReference>
<evidence type="ECO:0000256" key="9">
    <source>
        <dbReference type="ARBA" id="ARBA00023157"/>
    </source>
</evidence>
<feature type="chain" id="PRO_5004806655" description="Protein kinase domain-containing protein" evidence="11">
    <location>
        <begin position="21"/>
        <end position="627"/>
    </location>
</feature>
<evidence type="ECO:0000256" key="8">
    <source>
        <dbReference type="ARBA" id="ARBA00023136"/>
    </source>
</evidence>
<evidence type="ECO:0000256" key="3">
    <source>
        <dbReference type="ARBA" id="ARBA00022692"/>
    </source>
</evidence>
<evidence type="ECO:0000313" key="14">
    <source>
        <dbReference type="EMBL" id="ERM96517.1"/>
    </source>
</evidence>
<dbReference type="InterPro" id="IPR059143">
    <property type="entry name" value="NFP_LysM2"/>
</dbReference>
<comment type="subcellular location">
    <subcellularLocation>
        <location evidence="1">Cell membrane</location>
        <topology evidence="1">Single-pass membrane protein</topology>
    </subcellularLocation>
</comment>
<evidence type="ECO:0000256" key="6">
    <source>
        <dbReference type="ARBA" id="ARBA00022840"/>
    </source>
</evidence>
<dbReference type="OrthoDB" id="4062651at2759"/>
<dbReference type="Pfam" id="PF23457">
    <property type="entry name" value="LysM2_NFP"/>
    <property type="match status" value="1"/>
</dbReference>
<feature type="signal peptide" evidence="11">
    <location>
        <begin position="1"/>
        <end position="20"/>
    </location>
</feature>
<evidence type="ECO:0008006" key="16">
    <source>
        <dbReference type="Google" id="ProtNLM"/>
    </source>
</evidence>
<gene>
    <name evidence="14" type="ORF">AMTR_s00001p00263560</name>
</gene>
<dbReference type="GO" id="GO:0005886">
    <property type="term" value="C:plasma membrane"/>
    <property type="evidence" value="ECO:0007669"/>
    <property type="project" value="UniProtKB-SubCell"/>
</dbReference>
<evidence type="ECO:0000259" key="13">
    <source>
        <dbReference type="PROSITE" id="PS51782"/>
    </source>
</evidence>
<accession>W1NKZ8</accession>
<dbReference type="Pfam" id="PF23446">
    <property type="entry name" value="LysM1_NFP_LYK"/>
    <property type="match status" value="1"/>
</dbReference>
<evidence type="ECO:0000313" key="15">
    <source>
        <dbReference type="Proteomes" id="UP000017836"/>
    </source>
</evidence>
<name>W1NKZ8_AMBTC</name>
<dbReference type="PANTHER" id="PTHR45927:SF15">
    <property type="entry name" value="SERINE_THREONINE RECEPTOR-LIKE KINASE NFP"/>
    <property type="match status" value="1"/>
</dbReference>
<dbReference type="InterPro" id="IPR000719">
    <property type="entry name" value="Prot_kinase_dom"/>
</dbReference>
<keyword evidence="2" id="KW-1003">Cell membrane</keyword>
<evidence type="ECO:0000256" key="7">
    <source>
        <dbReference type="ARBA" id="ARBA00022989"/>
    </source>
</evidence>
<dbReference type="InterPro" id="IPR056561">
    <property type="entry name" value="NFP_LYK_LysM1"/>
</dbReference>
<dbReference type="Gene3D" id="1.10.510.10">
    <property type="entry name" value="Transferase(Phosphotransferase) domain 1"/>
    <property type="match status" value="1"/>
</dbReference>
<organism evidence="14 15">
    <name type="scientific">Amborella trichopoda</name>
    <dbReference type="NCBI Taxonomy" id="13333"/>
    <lineage>
        <taxon>Eukaryota</taxon>
        <taxon>Viridiplantae</taxon>
        <taxon>Streptophyta</taxon>
        <taxon>Embryophyta</taxon>
        <taxon>Tracheophyta</taxon>
        <taxon>Spermatophyta</taxon>
        <taxon>Magnoliopsida</taxon>
        <taxon>Amborellales</taxon>
        <taxon>Amborellaceae</taxon>
        <taxon>Amborella</taxon>
    </lineage>
</organism>
<dbReference type="Pfam" id="PF01476">
    <property type="entry name" value="LysM"/>
    <property type="match status" value="1"/>
</dbReference>
<dbReference type="FunFam" id="1.10.510.10:FF:000468">
    <property type="entry name" value="PTI1-like tyrosine-protein kinase 3"/>
    <property type="match status" value="1"/>
</dbReference>
<dbReference type="HOGENOM" id="CLU_000288_99_1_1"/>
<feature type="domain" description="LysM" evidence="13">
    <location>
        <begin position="174"/>
        <end position="218"/>
    </location>
</feature>
<proteinExistence type="predicted"/>
<dbReference type="KEGG" id="atr:18424451"/>
<dbReference type="Pfam" id="PF00069">
    <property type="entry name" value="Pkinase"/>
    <property type="match status" value="1"/>
</dbReference>
<feature type="transmembrane region" description="Helical" evidence="10">
    <location>
        <begin position="261"/>
        <end position="283"/>
    </location>
</feature>
<dbReference type="eggNOG" id="ENOG502QR4H">
    <property type="taxonomic scope" value="Eukaryota"/>
</dbReference>